<evidence type="ECO:0000313" key="17">
    <source>
        <dbReference type="EMBL" id="KUO41236.1"/>
    </source>
</evidence>
<comment type="subcellular location">
    <subcellularLocation>
        <location evidence="1">Cytoplasm</location>
    </subcellularLocation>
</comment>
<dbReference type="FunFam" id="3.40.50.150:FF:000251">
    <property type="entry name" value="Putative RNA methylase"/>
    <property type="match status" value="1"/>
</dbReference>
<comment type="caution">
    <text evidence="17">The sequence shown here is derived from an EMBL/GenBank/DDBJ whole genome shotgun (WGS) entry which is preliminary data.</text>
</comment>
<evidence type="ECO:0000256" key="10">
    <source>
        <dbReference type="ARBA" id="ARBA00051883"/>
    </source>
</evidence>
<name>A0A147JXC7_HADYE</name>
<dbReference type="PROSITE" id="PS00092">
    <property type="entry name" value="N6_MTASE"/>
    <property type="match status" value="1"/>
</dbReference>
<dbReference type="GO" id="GO:0005737">
    <property type="term" value="C:cytoplasm"/>
    <property type="evidence" value="ECO:0007669"/>
    <property type="project" value="UniProtKB-SubCell"/>
</dbReference>
<comment type="similarity">
    <text evidence="12">Belongs to the methyltransferase superfamily. Trm-G10 family.</text>
</comment>
<dbReference type="STRING" id="1776334.APZ16_06240"/>
<dbReference type="GO" id="GO:0000049">
    <property type="term" value="F:tRNA binding"/>
    <property type="evidence" value="ECO:0007669"/>
    <property type="project" value="UniProtKB-KW"/>
</dbReference>
<dbReference type="CDD" id="cd02440">
    <property type="entry name" value="AdoMet_MTases"/>
    <property type="match status" value="1"/>
</dbReference>
<proteinExistence type="inferred from homology"/>
<reference evidence="17 18" key="1">
    <citation type="journal article" date="2016" name="Nat. Microbiol.">
        <title>Genomic inference of the metabolism of cosmopolitan subsurface Archaea, Hadesarchaea.</title>
        <authorList>
            <person name="Baker B.J."/>
            <person name="Saw J.H."/>
            <person name="Lind A.E."/>
            <person name="Lazar C.S."/>
            <person name="Hinrichs K.-U."/>
            <person name="Teske A.P."/>
            <person name="Ettema T.J."/>
        </authorList>
    </citation>
    <scope>NUCLEOTIDE SEQUENCE [LARGE SCALE GENOMIC DNA]</scope>
</reference>
<dbReference type="PANTHER" id="PTHR14911:SF21">
    <property type="entry name" value="N2-METHYLGUANOSINE TRNA METHYLTRANSFERASE"/>
    <property type="match status" value="1"/>
</dbReference>
<evidence type="ECO:0000256" key="7">
    <source>
        <dbReference type="ARBA" id="ARBA00022691"/>
    </source>
</evidence>
<comment type="function">
    <text evidence="11">Catalyzes the adenosylmethionine-dependent methylation of the exocyclic amino group (N(2)) of guanosine at position 10 of various tRNAs. Acts via a two-step process that leads to the formation of either N(2)-monomethyl (m(2)G) or N(2)-dimethylguanosine (m(2)(2)G).</text>
</comment>
<evidence type="ECO:0000256" key="1">
    <source>
        <dbReference type="ARBA" id="ARBA00004496"/>
    </source>
</evidence>
<keyword evidence="5" id="KW-0489">Methyltransferase</keyword>
<dbReference type="EMBL" id="LQMQ01000026">
    <property type="protein sequence ID" value="KUO41236.1"/>
    <property type="molecule type" value="Genomic_DNA"/>
</dbReference>
<evidence type="ECO:0000313" key="18">
    <source>
        <dbReference type="Proteomes" id="UP000074294"/>
    </source>
</evidence>
<dbReference type="InterPro" id="IPR004114">
    <property type="entry name" value="THUMP_dom"/>
</dbReference>
<dbReference type="InterPro" id="IPR000241">
    <property type="entry name" value="RlmKL-like_Mtase"/>
</dbReference>
<gene>
    <name evidence="17" type="ORF">APZ16_06240</name>
</gene>
<dbReference type="Pfam" id="PF01170">
    <property type="entry name" value="UPF0020"/>
    <property type="match status" value="1"/>
</dbReference>
<comment type="subunit">
    <text evidence="2">Monomer.</text>
</comment>
<evidence type="ECO:0000256" key="12">
    <source>
        <dbReference type="ARBA" id="ARBA00061338"/>
    </source>
</evidence>
<keyword evidence="9 15" id="KW-0694">RNA-binding</keyword>
<evidence type="ECO:0000256" key="6">
    <source>
        <dbReference type="ARBA" id="ARBA00022679"/>
    </source>
</evidence>
<keyword evidence="4" id="KW-0820">tRNA-binding</keyword>
<evidence type="ECO:0000256" key="3">
    <source>
        <dbReference type="ARBA" id="ARBA00022490"/>
    </source>
</evidence>
<organism evidence="17 18">
    <name type="scientific">Hadarchaeum yellowstonense</name>
    <dbReference type="NCBI Taxonomy" id="1776334"/>
    <lineage>
        <taxon>Archaea</taxon>
        <taxon>Methanobacteriati</taxon>
        <taxon>Candidatus Hadarchaeota</taxon>
        <taxon>Candidatus Hadarchaeia</taxon>
        <taxon>Candidatus Hadarchaeales</taxon>
        <taxon>Candidatus Hadarchaeaceae</taxon>
        <taxon>Candidatus Hadarchaeum</taxon>
    </lineage>
</organism>
<dbReference type="SUPFAM" id="SSF143437">
    <property type="entry name" value="THUMP domain-like"/>
    <property type="match status" value="1"/>
</dbReference>
<sequence>MFVLSGEHKTLPAAEALAAIKAERRSFKVVEQLDQVLVVETKAKPEVLASRLAMSREICHYLCSSGATEEEILEAVGSSDIVDLLHHGKSFAVRVERVKRSAPSIDTIELSKKIAAVIAEEVEFKVDLVSPQQELLGVLTGERCVFGITAARVDRSQFTRRRPTSRPAFHPGTLKPALARCLVNLARTPRGGTFLDPFCGVGGILLEAGIIGAKVVGVDIEQSMIEGARVNLEAMNLRDFQLVVGDARKLPPMEVDAVATDPPYGRQSSTAGAKLDELYREALPSIAGVLRKGGYLCITSPVDLELEELAAGSGMVRVEQHEQRVHRSLTRRIYVFRKK</sequence>
<dbReference type="Gene3D" id="3.30.2130.30">
    <property type="match status" value="1"/>
</dbReference>
<dbReference type="CDD" id="cd11715">
    <property type="entry name" value="THUMP_AdoMetMT"/>
    <property type="match status" value="1"/>
</dbReference>
<keyword evidence="7" id="KW-0949">S-adenosyl-L-methionine</keyword>
<evidence type="ECO:0000256" key="4">
    <source>
        <dbReference type="ARBA" id="ARBA00022555"/>
    </source>
</evidence>
<evidence type="ECO:0000259" key="16">
    <source>
        <dbReference type="PROSITE" id="PS51165"/>
    </source>
</evidence>
<evidence type="ECO:0000256" key="8">
    <source>
        <dbReference type="ARBA" id="ARBA00022694"/>
    </source>
</evidence>
<dbReference type="PANTHER" id="PTHR14911">
    <property type="entry name" value="THUMP DOMAIN-CONTAINING"/>
    <property type="match status" value="1"/>
</dbReference>
<dbReference type="GO" id="GO:0030488">
    <property type="term" value="P:tRNA methylation"/>
    <property type="evidence" value="ECO:0007669"/>
    <property type="project" value="TreeGrafter"/>
</dbReference>
<evidence type="ECO:0000256" key="11">
    <source>
        <dbReference type="ARBA" id="ARBA00054380"/>
    </source>
</evidence>
<accession>A0A147JXC7</accession>
<evidence type="ECO:0000256" key="13">
    <source>
        <dbReference type="ARBA" id="ARBA00066936"/>
    </source>
</evidence>
<dbReference type="InterPro" id="IPR029063">
    <property type="entry name" value="SAM-dependent_MTases_sf"/>
</dbReference>
<feature type="domain" description="THUMP" evidence="16">
    <location>
        <begin position="42"/>
        <end position="150"/>
    </location>
</feature>
<dbReference type="EC" id="2.1.1.213" evidence="13"/>
<dbReference type="Proteomes" id="UP000074294">
    <property type="component" value="Unassembled WGS sequence"/>
</dbReference>
<evidence type="ECO:0000256" key="9">
    <source>
        <dbReference type="ARBA" id="ARBA00022884"/>
    </source>
</evidence>
<comment type="catalytic activity">
    <reaction evidence="10">
        <text>guanosine(10) in tRNA + 2 S-adenosyl-L-methionine = N(2)-dimethylguanosine(10) in tRNA + 2 S-adenosyl-L-homocysteine + 2 H(+)</text>
        <dbReference type="Rhea" id="RHEA:43124"/>
        <dbReference type="Rhea" id="RHEA-COMP:10355"/>
        <dbReference type="Rhea" id="RHEA-COMP:10358"/>
        <dbReference type="ChEBI" id="CHEBI:15378"/>
        <dbReference type="ChEBI" id="CHEBI:57856"/>
        <dbReference type="ChEBI" id="CHEBI:59789"/>
        <dbReference type="ChEBI" id="CHEBI:74269"/>
        <dbReference type="ChEBI" id="CHEBI:74513"/>
        <dbReference type="EC" id="2.1.1.213"/>
    </reaction>
</comment>
<evidence type="ECO:0000256" key="15">
    <source>
        <dbReference type="PROSITE-ProRule" id="PRU00529"/>
    </source>
</evidence>
<dbReference type="Gene3D" id="3.40.50.150">
    <property type="entry name" value="Vaccinia Virus protein VP39"/>
    <property type="match status" value="1"/>
</dbReference>
<evidence type="ECO:0000256" key="14">
    <source>
        <dbReference type="ARBA" id="ARBA00082665"/>
    </source>
</evidence>
<dbReference type="SUPFAM" id="SSF53335">
    <property type="entry name" value="S-adenosyl-L-methionine-dependent methyltransferases"/>
    <property type="match status" value="1"/>
</dbReference>
<dbReference type="PROSITE" id="PS51165">
    <property type="entry name" value="THUMP"/>
    <property type="match status" value="1"/>
</dbReference>
<dbReference type="GO" id="GO:0160101">
    <property type="term" value="F:tRNA (guanine(10)-N2)-dimethyltransferase activity"/>
    <property type="evidence" value="ECO:0007669"/>
    <property type="project" value="UniProtKB-EC"/>
</dbReference>
<keyword evidence="6" id="KW-0808">Transferase</keyword>
<dbReference type="AlphaFoldDB" id="A0A147JXC7"/>
<keyword evidence="8" id="KW-0819">tRNA processing</keyword>
<protein>
    <recommendedName>
        <fullName evidence="13">tRNA (guanine(10)-N(2))-dimethyltransferase</fullName>
        <ecNumber evidence="13">2.1.1.213</ecNumber>
    </recommendedName>
    <alternativeName>
        <fullName evidence="14">tRNA:G10 dimethyltransferase</fullName>
    </alternativeName>
</protein>
<dbReference type="InterPro" id="IPR002052">
    <property type="entry name" value="DNA_methylase_N6_adenine_CS"/>
</dbReference>
<keyword evidence="3" id="KW-0963">Cytoplasm</keyword>
<evidence type="ECO:0000256" key="5">
    <source>
        <dbReference type="ARBA" id="ARBA00022603"/>
    </source>
</evidence>
<evidence type="ECO:0000256" key="2">
    <source>
        <dbReference type="ARBA" id="ARBA00011245"/>
    </source>
</evidence>
<dbReference type="Pfam" id="PF02926">
    <property type="entry name" value="THUMP"/>
    <property type="match status" value="1"/>
</dbReference>